<evidence type="ECO:0000256" key="1">
    <source>
        <dbReference type="SAM" id="MobiDB-lite"/>
    </source>
</evidence>
<sequence>MHLEMASLEQHPEFNKSKNLDLKALKSSTQSKQMKQTDSAQVTTAVVAENSGDDVLGFNIFEGAAKQPVAEPTVVAVNE</sequence>
<gene>
    <name evidence="2" type="primary">ORF27050</name>
</gene>
<evidence type="ECO:0000313" key="2">
    <source>
        <dbReference type="EMBL" id="CEK56195.1"/>
    </source>
</evidence>
<name>A0A0B6YL06_9EUPU</name>
<feature type="region of interest" description="Disordered" evidence="1">
    <location>
        <begin position="1"/>
        <end position="39"/>
    </location>
</feature>
<proteinExistence type="predicted"/>
<protein>
    <submittedName>
        <fullName evidence="2">Uncharacterized protein</fullName>
    </submittedName>
</protein>
<feature type="non-terminal residue" evidence="2">
    <location>
        <position position="79"/>
    </location>
</feature>
<feature type="compositionally biased region" description="Basic and acidic residues" evidence="1">
    <location>
        <begin position="10"/>
        <end position="24"/>
    </location>
</feature>
<accession>A0A0B6YL06</accession>
<organism evidence="2">
    <name type="scientific">Arion vulgaris</name>
    <dbReference type="NCBI Taxonomy" id="1028688"/>
    <lineage>
        <taxon>Eukaryota</taxon>
        <taxon>Metazoa</taxon>
        <taxon>Spiralia</taxon>
        <taxon>Lophotrochozoa</taxon>
        <taxon>Mollusca</taxon>
        <taxon>Gastropoda</taxon>
        <taxon>Heterobranchia</taxon>
        <taxon>Euthyneura</taxon>
        <taxon>Panpulmonata</taxon>
        <taxon>Eupulmonata</taxon>
        <taxon>Stylommatophora</taxon>
        <taxon>Helicina</taxon>
        <taxon>Arionoidea</taxon>
        <taxon>Arionidae</taxon>
        <taxon>Arion</taxon>
    </lineage>
</organism>
<dbReference type="AlphaFoldDB" id="A0A0B6YL06"/>
<reference evidence="2" key="1">
    <citation type="submission" date="2014-12" db="EMBL/GenBank/DDBJ databases">
        <title>Insight into the proteome of Arion vulgaris.</title>
        <authorList>
            <person name="Aradska J."/>
            <person name="Bulat T."/>
            <person name="Smidak R."/>
            <person name="Sarate P."/>
            <person name="Gangsoo J."/>
            <person name="Sialana F."/>
            <person name="Bilban M."/>
            <person name="Lubec G."/>
        </authorList>
    </citation>
    <scope>NUCLEOTIDE SEQUENCE</scope>
    <source>
        <tissue evidence="2">Skin</tissue>
    </source>
</reference>
<feature type="compositionally biased region" description="Polar residues" evidence="1">
    <location>
        <begin position="26"/>
        <end position="39"/>
    </location>
</feature>
<dbReference type="EMBL" id="HACG01009330">
    <property type="protein sequence ID" value="CEK56195.1"/>
    <property type="molecule type" value="Transcribed_RNA"/>
</dbReference>